<feature type="domain" description="PAS" evidence="2">
    <location>
        <begin position="258"/>
        <end position="316"/>
    </location>
</feature>
<evidence type="ECO:0000259" key="5">
    <source>
        <dbReference type="PROSITE" id="PS50887"/>
    </source>
</evidence>
<dbReference type="InterPro" id="IPR052155">
    <property type="entry name" value="Biofilm_reg_signaling"/>
</dbReference>
<organism evidence="6 7">
    <name type="scientific">Insolitispirillum peregrinum</name>
    <dbReference type="NCBI Taxonomy" id="80876"/>
    <lineage>
        <taxon>Bacteria</taxon>
        <taxon>Pseudomonadati</taxon>
        <taxon>Pseudomonadota</taxon>
        <taxon>Alphaproteobacteria</taxon>
        <taxon>Rhodospirillales</taxon>
        <taxon>Novispirillaceae</taxon>
        <taxon>Insolitispirillum</taxon>
    </lineage>
</organism>
<dbReference type="PROSITE" id="PS50887">
    <property type="entry name" value="GGDEF"/>
    <property type="match status" value="1"/>
</dbReference>
<dbReference type="PANTHER" id="PTHR44757">
    <property type="entry name" value="DIGUANYLATE CYCLASE DGCP"/>
    <property type="match status" value="1"/>
</dbReference>
<dbReference type="InterPro" id="IPR029787">
    <property type="entry name" value="Nucleotide_cyclase"/>
</dbReference>
<feature type="domain" description="EAL" evidence="4">
    <location>
        <begin position="557"/>
        <end position="811"/>
    </location>
</feature>
<reference evidence="6 7" key="1">
    <citation type="submission" date="2017-01" db="EMBL/GenBank/DDBJ databases">
        <authorList>
            <person name="Mah S.A."/>
            <person name="Swanson W.J."/>
            <person name="Moy G.W."/>
            <person name="Vacquier V.D."/>
        </authorList>
    </citation>
    <scope>NUCLEOTIDE SEQUENCE [LARGE SCALE GENOMIC DNA]</scope>
    <source>
        <strain evidence="6 7">DSM 11589</strain>
    </source>
</reference>
<protein>
    <submittedName>
        <fullName evidence="6">PAS domain S-box-containing protein/diguanylate cyclase (GGDEF) domain-containing protein</fullName>
    </submittedName>
</protein>
<feature type="domain" description="PAS" evidence="2">
    <location>
        <begin position="134"/>
        <end position="172"/>
    </location>
</feature>
<dbReference type="GO" id="GO:0071111">
    <property type="term" value="F:cyclic-guanylate-specific phosphodiesterase activity"/>
    <property type="evidence" value="ECO:0007669"/>
    <property type="project" value="UniProtKB-EC"/>
</dbReference>
<dbReference type="EMBL" id="FTOA01000003">
    <property type="protein sequence ID" value="SIS68532.1"/>
    <property type="molecule type" value="Genomic_DNA"/>
</dbReference>
<dbReference type="InterPro" id="IPR000014">
    <property type="entry name" value="PAS"/>
</dbReference>
<dbReference type="CDD" id="cd01948">
    <property type="entry name" value="EAL"/>
    <property type="match status" value="1"/>
</dbReference>
<evidence type="ECO:0000259" key="2">
    <source>
        <dbReference type="PROSITE" id="PS50112"/>
    </source>
</evidence>
<dbReference type="PANTHER" id="PTHR44757:SF2">
    <property type="entry name" value="BIOFILM ARCHITECTURE MAINTENANCE PROTEIN MBAA"/>
    <property type="match status" value="1"/>
</dbReference>
<keyword evidence="7" id="KW-1185">Reference proteome</keyword>
<dbReference type="Pfam" id="PF00990">
    <property type="entry name" value="GGDEF"/>
    <property type="match status" value="1"/>
</dbReference>
<dbReference type="CDD" id="cd00130">
    <property type="entry name" value="PAS"/>
    <property type="match status" value="3"/>
</dbReference>
<dbReference type="GO" id="GO:0071732">
    <property type="term" value="P:cellular response to nitric oxide"/>
    <property type="evidence" value="ECO:0007669"/>
    <property type="project" value="UniProtKB-ARBA"/>
</dbReference>
<name>A0A1N7L3T7_9PROT</name>
<accession>A0A1N7L3T7</accession>
<dbReference type="AlphaFoldDB" id="A0A1N7L3T7"/>
<dbReference type="STRING" id="80876.SAMN05421779_10397"/>
<evidence type="ECO:0000259" key="3">
    <source>
        <dbReference type="PROSITE" id="PS50113"/>
    </source>
</evidence>
<feature type="domain" description="GGDEF" evidence="5">
    <location>
        <begin position="415"/>
        <end position="548"/>
    </location>
</feature>
<dbReference type="CDD" id="cd01949">
    <property type="entry name" value="GGDEF"/>
    <property type="match status" value="1"/>
</dbReference>
<dbReference type="NCBIfam" id="TIGR00229">
    <property type="entry name" value="sensory_box"/>
    <property type="match status" value="2"/>
</dbReference>
<dbReference type="SMART" id="SM00091">
    <property type="entry name" value="PAS"/>
    <property type="match status" value="3"/>
</dbReference>
<dbReference type="SMART" id="SM00052">
    <property type="entry name" value="EAL"/>
    <property type="match status" value="1"/>
</dbReference>
<gene>
    <name evidence="6" type="ORF">SAMN05421779_10397</name>
</gene>
<dbReference type="Pfam" id="PF13426">
    <property type="entry name" value="PAS_9"/>
    <property type="match status" value="2"/>
</dbReference>
<dbReference type="PROSITE" id="PS50113">
    <property type="entry name" value="PAC"/>
    <property type="match status" value="1"/>
</dbReference>
<dbReference type="RefSeq" id="WP_245821353.1">
    <property type="nucleotide sequence ID" value="NZ_FTOA01000003.1"/>
</dbReference>
<dbReference type="InterPro" id="IPR035965">
    <property type="entry name" value="PAS-like_dom_sf"/>
</dbReference>
<dbReference type="SUPFAM" id="SSF55785">
    <property type="entry name" value="PYP-like sensor domain (PAS domain)"/>
    <property type="match status" value="3"/>
</dbReference>
<dbReference type="PROSITE" id="PS50112">
    <property type="entry name" value="PAS"/>
    <property type="match status" value="2"/>
</dbReference>
<dbReference type="SMART" id="SM00086">
    <property type="entry name" value="PAC"/>
    <property type="match status" value="2"/>
</dbReference>
<dbReference type="NCBIfam" id="TIGR00254">
    <property type="entry name" value="GGDEF"/>
    <property type="match status" value="1"/>
</dbReference>
<proteinExistence type="predicted"/>
<dbReference type="Gene3D" id="3.20.20.450">
    <property type="entry name" value="EAL domain"/>
    <property type="match status" value="1"/>
</dbReference>
<comment type="catalytic activity">
    <reaction evidence="1">
        <text>3',3'-c-di-GMP + H2O = 5'-phosphoguanylyl(3'-&gt;5')guanosine + H(+)</text>
        <dbReference type="Rhea" id="RHEA:24902"/>
        <dbReference type="ChEBI" id="CHEBI:15377"/>
        <dbReference type="ChEBI" id="CHEBI:15378"/>
        <dbReference type="ChEBI" id="CHEBI:58754"/>
        <dbReference type="ChEBI" id="CHEBI:58805"/>
        <dbReference type="EC" id="3.1.4.52"/>
    </reaction>
    <physiologicalReaction direction="left-to-right" evidence="1">
        <dbReference type="Rhea" id="RHEA:24903"/>
    </physiologicalReaction>
</comment>
<dbReference type="InterPro" id="IPR000700">
    <property type="entry name" value="PAS-assoc_C"/>
</dbReference>
<dbReference type="InterPro" id="IPR035919">
    <property type="entry name" value="EAL_sf"/>
</dbReference>
<dbReference type="FunFam" id="3.20.20.450:FF:000001">
    <property type="entry name" value="Cyclic di-GMP phosphodiesterase yahA"/>
    <property type="match status" value="1"/>
</dbReference>
<feature type="domain" description="PAC" evidence="3">
    <location>
        <begin position="209"/>
        <end position="261"/>
    </location>
</feature>
<dbReference type="Pfam" id="PF00563">
    <property type="entry name" value="EAL"/>
    <property type="match status" value="1"/>
</dbReference>
<dbReference type="InterPro" id="IPR000160">
    <property type="entry name" value="GGDEF_dom"/>
</dbReference>
<dbReference type="InterPro" id="IPR043128">
    <property type="entry name" value="Rev_trsase/Diguanyl_cyclase"/>
</dbReference>
<dbReference type="Gene3D" id="3.30.70.270">
    <property type="match status" value="1"/>
</dbReference>
<dbReference type="FunFam" id="3.30.70.270:FF:000001">
    <property type="entry name" value="Diguanylate cyclase domain protein"/>
    <property type="match status" value="1"/>
</dbReference>
<evidence type="ECO:0000256" key="1">
    <source>
        <dbReference type="ARBA" id="ARBA00051114"/>
    </source>
</evidence>
<evidence type="ECO:0000313" key="7">
    <source>
        <dbReference type="Proteomes" id="UP000185678"/>
    </source>
</evidence>
<dbReference type="InterPro" id="IPR001610">
    <property type="entry name" value="PAC"/>
</dbReference>
<dbReference type="Proteomes" id="UP000185678">
    <property type="component" value="Unassembled WGS sequence"/>
</dbReference>
<dbReference type="InterPro" id="IPR001633">
    <property type="entry name" value="EAL_dom"/>
</dbReference>
<sequence>MTATAPMAERIFDESALNALPDGLAVLRDGIIIQTNLALAALMNCPVDVLLGREFQSLIASDDPDTLLMRHHLHELGGQSMRVRLQRAGLPPLSVALTLRRGMDAPMLGDAALTLVSVRDVSSSTEIERRLRDAEQQYRSIFENAQEGIYQTTENGTYINVNPALARIYGYEHPGHLIDELTDIAGQLYVDPNDRETFKALMAAKGVVRDFEARIRRRDGAVIWITENARCVRDLNGGIRYYEGTVEDITDRKQAEENIRLLAKAFESVAEGIVLLDVHGIVRAVNPAFSAITDFTIDELQGGPLRLVAEGLHEKNFFEGALQQVRETGHWQGEIFCERNHADPFPGDCTISVVRDPDGRMTHFVLTLQDISRRKQDEEYIRFHANFDTLTRLPNRRLVMDRLEQALLRCQRTGGRGAILFLDLDRFKQINDTFGHAAGDQLLRLVARRLKHCVRLSDTVGRIGGDEFVILLPDCGPGNIGSYIAEKVLYSLSEPFTLMESEQFCIPSIGIAYFPDQGTTVEDLLRHADMAMYHAKQGGERRYCVFEPSMTEHLNNQLGIETDLRLALARDELELHYQPKVSSGTLSLLGAEALLRWRHPVHGMISPARFIPLAEETGLILAIGRWVLRKACTDLLAWRELGLDLPSVSVNVSARQFSDSTFVPTVRQVLEQTGIEPHRLDLEITESVMTGDVERAVQILLQLKDMGVTLSMDDFGTGYSSLNYIKTFPIDTLKIDQTFVRDVTGSPKDAAIAATIITLAMNLNFSVVAEGVETAEQADFLRSRGCDVFQGYWISRPLPGEAFADFVRKSPPRA</sequence>
<evidence type="ECO:0000259" key="4">
    <source>
        <dbReference type="PROSITE" id="PS50883"/>
    </source>
</evidence>
<dbReference type="Gene3D" id="3.30.450.20">
    <property type="entry name" value="PAS domain"/>
    <property type="match status" value="3"/>
</dbReference>
<dbReference type="PROSITE" id="PS50883">
    <property type="entry name" value="EAL"/>
    <property type="match status" value="1"/>
</dbReference>
<evidence type="ECO:0000313" key="6">
    <source>
        <dbReference type="EMBL" id="SIS68532.1"/>
    </source>
</evidence>
<dbReference type="SMART" id="SM00267">
    <property type="entry name" value="GGDEF"/>
    <property type="match status" value="1"/>
</dbReference>
<dbReference type="SUPFAM" id="SSF55073">
    <property type="entry name" value="Nucleotide cyclase"/>
    <property type="match status" value="1"/>
</dbReference>
<dbReference type="SUPFAM" id="SSF141868">
    <property type="entry name" value="EAL domain-like"/>
    <property type="match status" value="1"/>
</dbReference>